<keyword evidence="1" id="KW-0472">Membrane</keyword>
<dbReference type="EMBL" id="JAGYPM010000001">
    <property type="protein sequence ID" value="MBS4188962.1"/>
    <property type="molecule type" value="Genomic_DNA"/>
</dbReference>
<gene>
    <name evidence="2" type="ORF">KHA94_01860</name>
</gene>
<keyword evidence="1" id="KW-1133">Transmembrane helix</keyword>
<reference evidence="2 3" key="1">
    <citation type="submission" date="2021-05" db="EMBL/GenBank/DDBJ databases">
        <title>Novel Bacillus species.</title>
        <authorList>
            <person name="Liu G."/>
        </authorList>
    </citation>
    <scope>NUCLEOTIDE SEQUENCE [LARGE SCALE GENOMIC DNA]</scope>
    <source>
        <strain evidence="2 3">FJAT-49705</strain>
    </source>
</reference>
<organism evidence="2 3">
    <name type="scientific">Cytobacillus citreus</name>
    <dbReference type="NCBI Taxonomy" id="2833586"/>
    <lineage>
        <taxon>Bacteria</taxon>
        <taxon>Bacillati</taxon>
        <taxon>Bacillota</taxon>
        <taxon>Bacilli</taxon>
        <taxon>Bacillales</taxon>
        <taxon>Bacillaceae</taxon>
        <taxon>Cytobacillus</taxon>
    </lineage>
</organism>
<proteinExistence type="predicted"/>
<feature type="transmembrane region" description="Helical" evidence="1">
    <location>
        <begin position="20"/>
        <end position="37"/>
    </location>
</feature>
<dbReference type="RefSeq" id="WP_213100453.1">
    <property type="nucleotide sequence ID" value="NZ_JAGYPM010000001.1"/>
</dbReference>
<comment type="caution">
    <text evidence="2">The sequence shown here is derived from an EMBL/GenBank/DDBJ whole genome shotgun (WGS) entry which is preliminary data.</text>
</comment>
<evidence type="ECO:0000256" key="1">
    <source>
        <dbReference type="SAM" id="Phobius"/>
    </source>
</evidence>
<dbReference type="Proteomes" id="UP000681027">
    <property type="component" value="Unassembled WGS sequence"/>
</dbReference>
<keyword evidence="1" id="KW-0812">Transmembrane</keyword>
<protein>
    <submittedName>
        <fullName evidence="2">Uncharacterized protein</fullName>
    </submittedName>
</protein>
<name>A0ABS5NME4_9BACI</name>
<sequence>MTRSEKHIERQRPSFKKRLFIFFFICISTFAVLSFYLKSTIKIEAPPKDLGQKIIIQLPSGDHIYTYENLIVKENGRLYYKGDRSTLDLTGGIILYEEWDD</sequence>
<keyword evidence="3" id="KW-1185">Reference proteome</keyword>
<evidence type="ECO:0000313" key="3">
    <source>
        <dbReference type="Proteomes" id="UP000681027"/>
    </source>
</evidence>
<accession>A0ABS5NME4</accession>
<evidence type="ECO:0000313" key="2">
    <source>
        <dbReference type="EMBL" id="MBS4188962.1"/>
    </source>
</evidence>